<dbReference type="eggNOG" id="KOG2468">
    <property type="taxonomic scope" value="Eukaryota"/>
</dbReference>
<dbReference type="PANTHER" id="PTHR13205:SF15">
    <property type="entry name" value="DOLICHOL KINASE"/>
    <property type="match status" value="1"/>
</dbReference>
<dbReference type="InterPro" id="IPR032974">
    <property type="entry name" value="Polypren_kinase"/>
</dbReference>
<feature type="transmembrane region" description="Helical" evidence="11">
    <location>
        <begin position="415"/>
        <end position="435"/>
    </location>
</feature>
<feature type="transmembrane region" description="Helical" evidence="11">
    <location>
        <begin position="586"/>
        <end position="605"/>
    </location>
</feature>
<name>R7S1Q5_PUNST</name>
<evidence type="ECO:0000256" key="8">
    <source>
        <dbReference type="ARBA" id="ARBA00022989"/>
    </source>
</evidence>
<feature type="region of interest" description="Disordered" evidence="10">
    <location>
        <begin position="611"/>
        <end position="630"/>
    </location>
</feature>
<feature type="region of interest" description="Disordered" evidence="10">
    <location>
        <begin position="214"/>
        <end position="235"/>
    </location>
</feature>
<evidence type="ECO:0000313" key="13">
    <source>
        <dbReference type="Proteomes" id="UP000054196"/>
    </source>
</evidence>
<comment type="subcellular location">
    <subcellularLocation>
        <location evidence="1">Endoplasmic reticulum membrane</location>
        <topology evidence="1">Multi-pass membrane protein</topology>
    </subcellularLocation>
</comment>
<keyword evidence="6" id="KW-0418">Kinase</keyword>
<comment type="similarity">
    <text evidence="2">Belongs to the polyprenol kinase family.</text>
</comment>
<dbReference type="GO" id="GO:0004168">
    <property type="term" value="F:dolichol kinase activity"/>
    <property type="evidence" value="ECO:0007669"/>
    <property type="project" value="UniProtKB-EC"/>
</dbReference>
<dbReference type="RefSeq" id="XP_007388992.1">
    <property type="nucleotide sequence ID" value="XM_007388930.1"/>
</dbReference>
<dbReference type="EC" id="2.7.1.108" evidence="3"/>
<evidence type="ECO:0000256" key="5">
    <source>
        <dbReference type="ARBA" id="ARBA00022692"/>
    </source>
</evidence>
<dbReference type="GO" id="GO:0005789">
    <property type="term" value="C:endoplasmic reticulum membrane"/>
    <property type="evidence" value="ECO:0007669"/>
    <property type="project" value="UniProtKB-SubCell"/>
</dbReference>
<evidence type="ECO:0000256" key="10">
    <source>
        <dbReference type="SAM" id="MobiDB-lite"/>
    </source>
</evidence>
<feature type="compositionally biased region" description="Low complexity" evidence="10">
    <location>
        <begin position="104"/>
        <end position="116"/>
    </location>
</feature>
<feature type="compositionally biased region" description="Polar residues" evidence="10">
    <location>
        <begin position="24"/>
        <end position="33"/>
    </location>
</feature>
<dbReference type="OMA" id="TIAKLWP"/>
<keyword evidence="7" id="KW-0256">Endoplasmic reticulum</keyword>
<dbReference type="GO" id="GO:0043048">
    <property type="term" value="P:dolichyl monophosphate biosynthetic process"/>
    <property type="evidence" value="ECO:0007669"/>
    <property type="project" value="TreeGrafter"/>
</dbReference>
<keyword evidence="8 11" id="KW-1133">Transmembrane helix</keyword>
<dbReference type="GeneID" id="18880260"/>
<feature type="transmembrane region" description="Helical" evidence="11">
    <location>
        <begin position="447"/>
        <end position="467"/>
    </location>
</feature>
<evidence type="ECO:0000256" key="7">
    <source>
        <dbReference type="ARBA" id="ARBA00022824"/>
    </source>
</evidence>
<accession>R7S1Q5</accession>
<feature type="region of interest" description="Disordered" evidence="10">
    <location>
        <begin position="639"/>
        <end position="659"/>
    </location>
</feature>
<feature type="transmembrane region" description="Helical" evidence="11">
    <location>
        <begin position="383"/>
        <end position="403"/>
    </location>
</feature>
<evidence type="ECO:0000256" key="11">
    <source>
        <dbReference type="SAM" id="Phobius"/>
    </source>
</evidence>
<gene>
    <name evidence="12" type="ORF">PUNSTDRAFT_139242</name>
</gene>
<dbReference type="AlphaFoldDB" id="R7S1Q5"/>
<sequence>MRCASGDVSRRLEYELSSGVFQVPSASSNGGSDTETDSEGPFDRGRAYDHSPVRTSHNGAPAKRSFLESSPHPLRRASSDEGRAPRRGSFTRSRSPVVRIGNGTRPSRPQRTPSSSIIARHKATRVRYILPATLDLPVLSWRAKSKVSVDARSSAESTLLLCSLLYAAWQISQFERGAADAWLVTELLGLFAITVVYLIWTRCIITSTLVYPPPPPQPPARPQSPRVPDFRESRRGNSLPIQLPVVRQEFFGFIWMSVPKNYRASSDDGILSALLIGPLLASGILCNTLRLRARHGPSYNPVPPAWRIEPPAVLASSTGAHSYTALEALVASGRNLVDLSTLLAAILLTHVCASWWAEEWYRRRTALAEGERGTVPRKETKKAGLYIAFALAVSIGMLVLQAVMPLAGLGLWQNLSYVDVLFSSVFFQATLYVAIRLAHQGFTLGELGLFATGATILFMELTNLTIAKIWPGTTLFIKTYRAPTPLLIYQLALLPGSLLTGFLLSPILVLSRRLARQPAKRLRQGAPAHLKQRRLVALAFYAGAVLIIGGVIGIWTQWCMGGRNPWTWAVFWVLKGRRKWSRPALLTYWGLLGIISVAGWTRQLARSRRYRPMSTNQGQAPGPGEATSSLTGSMFTEREDVAKASSPDTSVPSTPPTGGSLSLTLPNLSNLPNLPNLPNGTGMSQAATELLDAADKRVPTLSLNARRKFFHALAVAMFLPGLAIDPAFTHLSFSAAFALFTFAEYVRYFALYPLGAAVHVFLNEFLDDKDAGTAILSHFYLLTGCAGSLWFEPSSQLLQYTGVLALGVGDAVASIVGKRIGRIRWSPTTPKTLEGSTAFVLSVVSSAWLLRVAGVAEAFSTWRYSGVAVLASLLEALSVQNDNLTLPLYMWTMSKHAPRSVWITGLTKSMGVGKEASSDAFDNLDRVRDLEL</sequence>
<dbReference type="HOGENOM" id="CLU_012442_0_0_1"/>
<evidence type="ECO:0000256" key="2">
    <source>
        <dbReference type="ARBA" id="ARBA00010794"/>
    </source>
</evidence>
<feature type="transmembrane region" description="Helical" evidence="11">
    <location>
        <begin position="181"/>
        <end position="200"/>
    </location>
</feature>
<evidence type="ECO:0000256" key="4">
    <source>
        <dbReference type="ARBA" id="ARBA00022679"/>
    </source>
</evidence>
<keyword evidence="5 11" id="KW-0812">Transmembrane</keyword>
<keyword evidence="13" id="KW-1185">Reference proteome</keyword>
<evidence type="ECO:0000256" key="6">
    <source>
        <dbReference type="ARBA" id="ARBA00022777"/>
    </source>
</evidence>
<dbReference type="KEGG" id="psq:PUNSTDRAFT_139242"/>
<dbReference type="EMBL" id="JH687559">
    <property type="protein sequence ID" value="EIN03707.1"/>
    <property type="molecule type" value="Genomic_DNA"/>
</dbReference>
<feature type="compositionally biased region" description="Basic and acidic residues" evidence="10">
    <location>
        <begin position="41"/>
        <end position="52"/>
    </location>
</feature>
<protein>
    <recommendedName>
        <fullName evidence="3">dolichol kinase</fullName>
        <ecNumber evidence="3">2.7.1.108</ecNumber>
    </recommendedName>
</protein>
<feature type="region of interest" description="Disordered" evidence="10">
    <location>
        <begin position="16"/>
        <end position="117"/>
    </location>
</feature>
<feature type="transmembrane region" description="Helical" evidence="11">
    <location>
        <begin position="487"/>
        <end position="514"/>
    </location>
</feature>
<evidence type="ECO:0000256" key="1">
    <source>
        <dbReference type="ARBA" id="ARBA00004477"/>
    </source>
</evidence>
<evidence type="ECO:0000313" key="12">
    <source>
        <dbReference type="EMBL" id="EIN03707.1"/>
    </source>
</evidence>
<feature type="transmembrane region" description="Helical" evidence="11">
    <location>
        <begin position="270"/>
        <end position="291"/>
    </location>
</feature>
<evidence type="ECO:0000256" key="9">
    <source>
        <dbReference type="ARBA" id="ARBA00023136"/>
    </source>
</evidence>
<proteinExistence type="inferred from homology"/>
<dbReference type="Proteomes" id="UP000054196">
    <property type="component" value="Unassembled WGS sequence"/>
</dbReference>
<feature type="transmembrane region" description="Helical" evidence="11">
    <location>
        <begin position="709"/>
        <end position="733"/>
    </location>
</feature>
<dbReference type="OrthoDB" id="377083at2759"/>
<dbReference type="PANTHER" id="PTHR13205">
    <property type="entry name" value="TRANSMEMBRANE PROTEIN 15-RELATED"/>
    <property type="match status" value="1"/>
</dbReference>
<keyword evidence="4" id="KW-0808">Transferase</keyword>
<keyword evidence="9 11" id="KW-0472">Membrane</keyword>
<evidence type="ECO:0000256" key="3">
    <source>
        <dbReference type="ARBA" id="ARBA00012132"/>
    </source>
</evidence>
<feature type="transmembrane region" description="Helical" evidence="11">
    <location>
        <begin position="535"/>
        <end position="558"/>
    </location>
</feature>
<organism evidence="12 13">
    <name type="scientific">Punctularia strigosozonata (strain HHB-11173)</name>
    <name type="common">White-rot fungus</name>
    <dbReference type="NCBI Taxonomy" id="741275"/>
    <lineage>
        <taxon>Eukaryota</taxon>
        <taxon>Fungi</taxon>
        <taxon>Dikarya</taxon>
        <taxon>Basidiomycota</taxon>
        <taxon>Agaricomycotina</taxon>
        <taxon>Agaricomycetes</taxon>
        <taxon>Corticiales</taxon>
        <taxon>Punctulariaceae</taxon>
        <taxon>Punctularia</taxon>
    </lineage>
</organism>
<feature type="compositionally biased region" description="Low complexity" evidence="10">
    <location>
        <begin position="645"/>
        <end position="659"/>
    </location>
</feature>
<reference evidence="13" key="1">
    <citation type="journal article" date="2012" name="Science">
        <title>The Paleozoic origin of enzymatic lignin decomposition reconstructed from 31 fungal genomes.</title>
        <authorList>
            <person name="Floudas D."/>
            <person name="Binder M."/>
            <person name="Riley R."/>
            <person name="Barry K."/>
            <person name="Blanchette R.A."/>
            <person name="Henrissat B."/>
            <person name="Martinez A.T."/>
            <person name="Otillar R."/>
            <person name="Spatafora J.W."/>
            <person name="Yadav J.S."/>
            <person name="Aerts A."/>
            <person name="Benoit I."/>
            <person name="Boyd A."/>
            <person name="Carlson A."/>
            <person name="Copeland A."/>
            <person name="Coutinho P.M."/>
            <person name="de Vries R.P."/>
            <person name="Ferreira P."/>
            <person name="Findley K."/>
            <person name="Foster B."/>
            <person name="Gaskell J."/>
            <person name="Glotzer D."/>
            <person name="Gorecki P."/>
            <person name="Heitman J."/>
            <person name="Hesse C."/>
            <person name="Hori C."/>
            <person name="Igarashi K."/>
            <person name="Jurgens J.A."/>
            <person name="Kallen N."/>
            <person name="Kersten P."/>
            <person name="Kohler A."/>
            <person name="Kuees U."/>
            <person name="Kumar T.K.A."/>
            <person name="Kuo A."/>
            <person name="LaButti K."/>
            <person name="Larrondo L.F."/>
            <person name="Lindquist E."/>
            <person name="Ling A."/>
            <person name="Lombard V."/>
            <person name="Lucas S."/>
            <person name="Lundell T."/>
            <person name="Martin R."/>
            <person name="McLaughlin D.J."/>
            <person name="Morgenstern I."/>
            <person name="Morin E."/>
            <person name="Murat C."/>
            <person name="Nagy L.G."/>
            <person name="Nolan M."/>
            <person name="Ohm R.A."/>
            <person name="Patyshakuliyeva A."/>
            <person name="Rokas A."/>
            <person name="Ruiz-Duenas F.J."/>
            <person name="Sabat G."/>
            <person name="Salamov A."/>
            <person name="Samejima M."/>
            <person name="Schmutz J."/>
            <person name="Slot J.C."/>
            <person name="St John F."/>
            <person name="Stenlid J."/>
            <person name="Sun H."/>
            <person name="Sun S."/>
            <person name="Syed K."/>
            <person name="Tsang A."/>
            <person name="Wiebenga A."/>
            <person name="Young D."/>
            <person name="Pisabarro A."/>
            <person name="Eastwood D.C."/>
            <person name="Martin F."/>
            <person name="Cullen D."/>
            <person name="Grigoriev I.V."/>
            <person name="Hibbett D.S."/>
        </authorList>
    </citation>
    <scope>NUCLEOTIDE SEQUENCE [LARGE SCALE GENOMIC DNA]</scope>
    <source>
        <strain evidence="13">HHB-11173 SS5</strain>
    </source>
</reference>